<dbReference type="Proteomes" id="UP000015105">
    <property type="component" value="Chromosome 3D"/>
</dbReference>
<evidence type="ECO:0000313" key="3">
    <source>
        <dbReference type="EnsemblPlants" id="AET3Gv20597800.8"/>
    </source>
</evidence>
<reference evidence="3" key="3">
    <citation type="journal article" date="2017" name="Nature">
        <title>Genome sequence of the progenitor of the wheat D genome Aegilops tauschii.</title>
        <authorList>
            <person name="Luo M.C."/>
            <person name="Gu Y.Q."/>
            <person name="Puiu D."/>
            <person name="Wang H."/>
            <person name="Twardziok S.O."/>
            <person name="Deal K.R."/>
            <person name="Huo N."/>
            <person name="Zhu T."/>
            <person name="Wang L."/>
            <person name="Wang Y."/>
            <person name="McGuire P.E."/>
            <person name="Liu S."/>
            <person name="Long H."/>
            <person name="Ramasamy R.K."/>
            <person name="Rodriguez J.C."/>
            <person name="Van S.L."/>
            <person name="Yuan L."/>
            <person name="Wang Z."/>
            <person name="Xia Z."/>
            <person name="Xiao L."/>
            <person name="Anderson O.D."/>
            <person name="Ouyang S."/>
            <person name="Liang Y."/>
            <person name="Zimin A.V."/>
            <person name="Pertea G."/>
            <person name="Qi P."/>
            <person name="Bennetzen J.L."/>
            <person name="Dai X."/>
            <person name="Dawson M.W."/>
            <person name="Muller H.G."/>
            <person name="Kugler K."/>
            <person name="Rivarola-Duarte L."/>
            <person name="Spannagl M."/>
            <person name="Mayer K.F.X."/>
            <person name="Lu F.H."/>
            <person name="Bevan M.W."/>
            <person name="Leroy P."/>
            <person name="Li P."/>
            <person name="You F.M."/>
            <person name="Sun Q."/>
            <person name="Liu Z."/>
            <person name="Lyons E."/>
            <person name="Wicker T."/>
            <person name="Salzberg S.L."/>
            <person name="Devos K.M."/>
            <person name="Dvorak J."/>
        </authorList>
    </citation>
    <scope>NUCLEOTIDE SEQUENCE [LARGE SCALE GENOMIC DNA]</scope>
    <source>
        <strain evidence="3">cv. AL8/78</strain>
    </source>
</reference>
<protein>
    <recommendedName>
        <fullName evidence="2">Integrase catalytic domain-containing protein</fullName>
    </recommendedName>
</protein>
<keyword evidence="4" id="KW-1185">Reference proteome</keyword>
<dbReference type="SUPFAM" id="SSF53098">
    <property type="entry name" value="Ribonuclease H-like"/>
    <property type="match status" value="1"/>
</dbReference>
<evidence type="ECO:0000313" key="4">
    <source>
        <dbReference type="Proteomes" id="UP000015105"/>
    </source>
</evidence>
<organism evidence="3 4">
    <name type="scientific">Aegilops tauschii subsp. strangulata</name>
    <name type="common">Goatgrass</name>
    <dbReference type="NCBI Taxonomy" id="200361"/>
    <lineage>
        <taxon>Eukaryota</taxon>
        <taxon>Viridiplantae</taxon>
        <taxon>Streptophyta</taxon>
        <taxon>Embryophyta</taxon>
        <taxon>Tracheophyta</taxon>
        <taxon>Spermatophyta</taxon>
        <taxon>Magnoliopsida</taxon>
        <taxon>Liliopsida</taxon>
        <taxon>Poales</taxon>
        <taxon>Poaceae</taxon>
        <taxon>BOP clade</taxon>
        <taxon>Pooideae</taxon>
        <taxon>Triticodae</taxon>
        <taxon>Triticeae</taxon>
        <taxon>Triticinae</taxon>
        <taxon>Aegilops</taxon>
    </lineage>
</organism>
<dbReference type="InterPro" id="IPR036397">
    <property type="entry name" value="RNaseH_sf"/>
</dbReference>
<dbReference type="GO" id="GO:0003676">
    <property type="term" value="F:nucleic acid binding"/>
    <property type="evidence" value="ECO:0007669"/>
    <property type="project" value="InterPro"/>
</dbReference>
<dbReference type="InterPro" id="IPR001584">
    <property type="entry name" value="Integrase_cat-core"/>
</dbReference>
<reference evidence="3" key="5">
    <citation type="journal article" date="2021" name="G3 (Bethesda)">
        <title>Aegilops tauschii genome assembly Aet v5.0 features greater sequence contiguity and improved annotation.</title>
        <authorList>
            <person name="Wang L."/>
            <person name="Zhu T."/>
            <person name="Rodriguez J.C."/>
            <person name="Deal K.R."/>
            <person name="Dubcovsky J."/>
            <person name="McGuire P.E."/>
            <person name="Lux T."/>
            <person name="Spannagl M."/>
            <person name="Mayer K.F.X."/>
            <person name="Baldrich P."/>
            <person name="Meyers B.C."/>
            <person name="Huo N."/>
            <person name="Gu Y.Q."/>
            <person name="Zhou H."/>
            <person name="Devos K.M."/>
            <person name="Bennetzen J.L."/>
            <person name="Unver T."/>
            <person name="Budak H."/>
            <person name="Gulick P.J."/>
            <person name="Galiba G."/>
            <person name="Kalapos B."/>
            <person name="Nelson D.R."/>
            <person name="Li P."/>
            <person name="You F.M."/>
            <person name="Luo M.C."/>
            <person name="Dvorak J."/>
        </authorList>
    </citation>
    <scope>NUCLEOTIDE SEQUENCE [LARGE SCALE GENOMIC DNA]</scope>
    <source>
        <strain evidence="3">cv. AL8/78</strain>
    </source>
</reference>
<feature type="domain" description="Integrase catalytic" evidence="2">
    <location>
        <begin position="1"/>
        <end position="165"/>
    </location>
</feature>
<dbReference type="GO" id="GO:0015074">
    <property type="term" value="P:DNA integration"/>
    <property type="evidence" value="ECO:0007669"/>
    <property type="project" value="InterPro"/>
</dbReference>
<dbReference type="PROSITE" id="PS50994">
    <property type="entry name" value="INTEGRASE"/>
    <property type="match status" value="1"/>
</dbReference>
<dbReference type="PANTHER" id="PTHR37984">
    <property type="entry name" value="PROTEIN CBG26694"/>
    <property type="match status" value="1"/>
</dbReference>
<reference evidence="3" key="4">
    <citation type="submission" date="2019-03" db="UniProtKB">
        <authorList>
            <consortium name="EnsemblPlants"/>
        </authorList>
    </citation>
    <scope>IDENTIFICATION</scope>
</reference>
<dbReference type="AlphaFoldDB" id="A0A453F7E3"/>
<dbReference type="EnsemblPlants" id="AET3Gv20597800.8">
    <property type="protein sequence ID" value="AET3Gv20597800.8"/>
    <property type="gene ID" value="AET3Gv20597800"/>
</dbReference>
<evidence type="ECO:0000256" key="1">
    <source>
        <dbReference type="SAM" id="MobiDB-lite"/>
    </source>
</evidence>
<feature type="region of interest" description="Disordered" evidence="1">
    <location>
        <begin position="380"/>
        <end position="405"/>
    </location>
</feature>
<sequence length="405" mass="46180">MEPLPVPTQAWQMITMDFVEGLPRSSGRNSILVVVDKFSRYAHFIALSHPFTAFQVAQAFVAHIYKLHGLPESIVSDRDPVFTSTLWKELFRLTHTKLRMSTARHPQTDGQTERVNQCLETFLRCFVHACPTKWYVWLPLAEFWYNTSPHSALGSTPFEVLYGRAPRYFGIIDPVACTSPDLSDWLQDRAQMEALIRQHLLRARQAMKDSADKRRSDRVFAVDDWVFLKLQPYVQRSVAPLVPIRSWLSVTSGRTRFFNALARSRTSYNSQTPARYTRCSMFLSYVKLSRQRNKSKTSFRQQQRQAQFQRRSWSAGLCNAAARKCLSCWCAGPINHQSSRPGRIQKTFDSIFPGHQLGGKLCLQEEGVLRPPFPLARSPPTLGPQLLLHPLGRNGPVDKSSPTAG</sequence>
<proteinExistence type="predicted"/>
<reference evidence="4" key="2">
    <citation type="journal article" date="2017" name="Nat. Plants">
        <title>The Aegilops tauschii genome reveals multiple impacts of transposons.</title>
        <authorList>
            <person name="Zhao G."/>
            <person name="Zou C."/>
            <person name="Li K."/>
            <person name="Wang K."/>
            <person name="Li T."/>
            <person name="Gao L."/>
            <person name="Zhang X."/>
            <person name="Wang H."/>
            <person name="Yang Z."/>
            <person name="Liu X."/>
            <person name="Jiang W."/>
            <person name="Mao L."/>
            <person name="Kong X."/>
            <person name="Jiao Y."/>
            <person name="Jia J."/>
        </authorList>
    </citation>
    <scope>NUCLEOTIDE SEQUENCE [LARGE SCALE GENOMIC DNA]</scope>
    <source>
        <strain evidence="4">cv. AL8/78</strain>
    </source>
</reference>
<dbReference type="Gene3D" id="3.30.420.10">
    <property type="entry name" value="Ribonuclease H-like superfamily/Ribonuclease H"/>
    <property type="match status" value="1"/>
</dbReference>
<evidence type="ECO:0000259" key="2">
    <source>
        <dbReference type="PROSITE" id="PS50994"/>
    </source>
</evidence>
<reference evidence="4" key="1">
    <citation type="journal article" date="2014" name="Science">
        <title>Ancient hybridizations among the ancestral genomes of bread wheat.</title>
        <authorList>
            <consortium name="International Wheat Genome Sequencing Consortium,"/>
            <person name="Marcussen T."/>
            <person name="Sandve S.R."/>
            <person name="Heier L."/>
            <person name="Spannagl M."/>
            <person name="Pfeifer M."/>
            <person name="Jakobsen K.S."/>
            <person name="Wulff B.B."/>
            <person name="Steuernagel B."/>
            <person name="Mayer K.F."/>
            <person name="Olsen O.A."/>
        </authorList>
    </citation>
    <scope>NUCLEOTIDE SEQUENCE [LARGE SCALE GENOMIC DNA]</scope>
    <source>
        <strain evidence="4">cv. AL8/78</strain>
    </source>
</reference>
<name>A0A453F7E3_AEGTS</name>
<dbReference type="InterPro" id="IPR050951">
    <property type="entry name" value="Retrovirus_Pol_polyprotein"/>
</dbReference>
<accession>A0A453F7E3</accession>
<dbReference type="Gramene" id="AET3Gv20597800.8">
    <property type="protein sequence ID" value="AET3Gv20597800.8"/>
    <property type="gene ID" value="AET3Gv20597800"/>
</dbReference>
<dbReference type="PANTHER" id="PTHR37984:SF5">
    <property type="entry name" value="PROTEIN NYNRIN-LIKE"/>
    <property type="match status" value="1"/>
</dbReference>
<dbReference type="Pfam" id="PF00665">
    <property type="entry name" value="rve"/>
    <property type="match status" value="1"/>
</dbReference>
<dbReference type="InterPro" id="IPR012337">
    <property type="entry name" value="RNaseH-like_sf"/>
</dbReference>